<proteinExistence type="predicted"/>
<dbReference type="PROSITE" id="PS51918">
    <property type="entry name" value="RADICAL_SAM"/>
    <property type="match status" value="1"/>
</dbReference>
<evidence type="ECO:0000313" key="6">
    <source>
        <dbReference type="EMBL" id="GAA1961143.1"/>
    </source>
</evidence>
<evidence type="ECO:0000259" key="5">
    <source>
        <dbReference type="PROSITE" id="PS51918"/>
    </source>
</evidence>
<dbReference type="PANTHER" id="PTHR43273:SF8">
    <property type="entry name" value="RADICAL SAM DOMAIN PROTEIN"/>
    <property type="match status" value="1"/>
</dbReference>
<dbReference type="NCBIfam" id="TIGR04267">
    <property type="entry name" value="mod_HExxH"/>
    <property type="match status" value="1"/>
</dbReference>
<protein>
    <recommendedName>
        <fullName evidence="5">Radical SAM core domain-containing protein</fullName>
    </recommendedName>
</protein>
<dbReference type="PANTHER" id="PTHR43273">
    <property type="entry name" value="ANAEROBIC SULFATASE-MATURATING ENZYME HOMOLOG ASLB-RELATED"/>
    <property type="match status" value="1"/>
</dbReference>
<dbReference type="SFLD" id="SFLDG01386">
    <property type="entry name" value="main_SPASM_domain-containing"/>
    <property type="match status" value="1"/>
</dbReference>
<keyword evidence="4" id="KW-0411">Iron-sulfur</keyword>
<keyword evidence="7" id="KW-1185">Reference proteome</keyword>
<name>A0ABN2R025_9ACTN</name>
<evidence type="ECO:0000313" key="7">
    <source>
        <dbReference type="Proteomes" id="UP001499854"/>
    </source>
</evidence>
<gene>
    <name evidence="6" type="ORF">GCM10009838_17080</name>
</gene>
<keyword evidence="3" id="KW-0408">Iron</keyword>
<dbReference type="InterPro" id="IPR026337">
    <property type="entry name" value="AKG_HExxH"/>
</dbReference>
<dbReference type="Gene3D" id="3.20.20.70">
    <property type="entry name" value="Aldolase class I"/>
    <property type="match status" value="1"/>
</dbReference>
<evidence type="ECO:0000256" key="2">
    <source>
        <dbReference type="ARBA" id="ARBA00022723"/>
    </source>
</evidence>
<dbReference type="Proteomes" id="UP001499854">
    <property type="component" value="Unassembled WGS sequence"/>
</dbReference>
<dbReference type="InterPro" id="IPR026335">
    <property type="entry name" value="rSAM_SPASM_FxsB"/>
</dbReference>
<dbReference type="NCBIfam" id="TIGR04269">
    <property type="entry name" value="SAM_SPASM_FxsB"/>
    <property type="match status" value="1"/>
</dbReference>
<keyword evidence="1" id="KW-0949">S-adenosyl-L-methionine</keyword>
<reference evidence="6 7" key="1">
    <citation type="journal article" date="2019" name="Int. J. Syst. Evol. Microbiol.">
        <title>The Global Catalogue of Microorganisms (GCM) 10K type strain sequencing project: providing services to taxonomists for standard genome sequencing and annotation.</title>
        <authorList>
            <consortium name="The Broad Institute Genomics Platform"/>
            <consortium name="The Broad Institute Genome Sequencing Center for Infectious Disease"/>
            <person name="Wu L."/>
            <person name="Ma J."/>
        </authorList>
    </citation>
    <scope>NUCLEOTIDE SEQUENCE [LARGE SCALE GENOMIC DNA]</scope>
    <source>
        <strain evidence="6 7">JCM 16013</strain>
    </source>
</reference>
<dbReference type="Pfam" id="PF04055">
    <property type="entry name" value="Radical_SAM"/>
    <property type="match status" value="1"/>
</dbReference>
<comment type="caution">
    <text evidence="6">The sequence shown here is derived from an EMBL/GenBank/DDBJ whole genome shotgun (WGS) entry which is preliminary data.</text>
</comment>
<dbReference type="SFLD" id="SFLDS00029">
    <property type="entry name" value="Radical_SAM"/>
    <property type="match status" value="1"/>
</dbReference>
<dbReference type="CDD" id="cd01335">
    <property type="entry name" value="Radical_SAM"/>
    <property type="match status" value="1"/>
</dbReference>
<accession>A0ABN2R025</accession>
<evidence type="ECO:0000256" key="4">
    <source>
        <dbReference type="ARBA" id="ARBA00023014"/>
    </source>
</evidence>
<keyword evidence="2" id="KW-0479">Metal-binding</keyword>
<organism evidence="6 7">
    <name type="scientific">Catenulispora subtropica</name>
    <dbReference type="NCBI Taxonomy" id="450798"/>
    <lineage>
        <taxon>Bacteria</taxon>
        <taxon>Bacillati</taxon>
        <taxon>Actinomycetota</taxon>
        <taxon>Actinomycetes</taxon>
        <taxon>Catenulisporales</taxon>
        <taxon>Catenulisporaceae</taxon>
        <taxon>Catenulispora</taxon>
    </lineage>
</organism>
<dbReference type="InterPro" id="IPR013785">
    <property type="entry name" value="Aldolase_TIM"/>
</dbReference>
<dbReference type="InterPro" id="IPR007197">
    <property type="entry name" value="rSAM"/>
</dbReference>
<sequence>MRPFSLFVVKIQSRCNLACTYCYMYEHADQSWRTRPVAMSDEVVEGLAARIGEHAAAHRLPAVGVVLHGGEPLLAGGPRIRWIADRLRAALPPATRLELHLQTNGVLLAGTDGEQLCRTLLETGVKVGVSLDGDRAANDRHRVHHNGASSFREVVAGVERLGSPRYRRAFSGLLCTIDPRNDPVESYQTLAGLDPPRIDYLLPHANWDTPPSRPERGGTAPYADWLIAVHRRWSADGQRLPIRVFDSIRSALAGGESLKEALGTEPCDLAVVETDGSIELADSLKTAYDGAPRTGFHVLEHSFDEAAAHPGFALREAGAAGLCQTCRRCPVVEICGGGLYAHRYSKDNGFDNPSVHCADLLKVITYMTETETSRPAAAITGTPAAHEMSGACFDDLAAGFGDVAAVRQLAAAQESINRGLLHQVFTVSRERGEFSRRPWQAIDALERRDPEALRKALIHPFLRVWALRYLDATPESADQEYLRAAIADRRDRSRLVADGLTVTLDDVDPCRDCYGKPLVGRLEPAAVAAWRRMFAEAWHLIVTEYPGYAPAIGAGLSTIVPLAPRPGTQTSATARQAFGAIAVALPDTADDLALLIIHEFQHVKLGALMDMFDLYDPTSPLTFPVPWRPPEDERPPGAALQGLYAHAAVADVWRTRWLREAATEPERSKAGAQYATWRRAVARVAHTLTVSGVLTDLGERLVARVAESTHR</sequence>
<evidence type="ECO:0000256" key="3">
    <source>
        <dbReference type="ARBA" id="ARBA00023004"/>
    </source>
</evidence>
<dbReference type="SFLD" id="SFLDG01072">
    <property type="entry name" value="dehydrogenase_like"/>
    <property type="match status" value="1"/>
</dbReference>
<dbReference type="InterPro" id="IPR058240">
    <property type="entry name" value="rSAM_sf"/>
</dbReference>
<dbReference type="InterPro" id="IPR023867">
    <property type="entry name" value="Sulphatase_maturase_rSAM"/>
</dbReference>
<dbReference type="SFLD" id="SFLDG01067">
    <property type="entry name" value="SPASM/twitch_domain_containing"/>
    <property type="match status" value="1"/>
</dbReference>
<dbReference type="SUPFAM" id="SSF102114">
    <property type="entry name" value="Radical SAM enzymes"/>
    <property type="match status" value="1"/>
</dbReference>
<feature type="domain" description="Radical SAM core" evidence="5">
    <location>
        <begin position="1"/>
        <end position="236"/>
    </location>
</feature>
<evidence type="ECO:0000256" key="1">
    <source>
        <dbReference type="ARBA" id="ARBA00022691"/>
    </source>
</evidence>
<dbReference type="EMBL" id="BAAAQM010000007">
    <property type="protein sequence ID" value="GAA1961143.1"/>
    <property type="molecule type" value="Genomic_DNA"/>
</dbReference>